<evidence type="ECO:0000313" key="7">
    <source>
        <dbReference type="Proteomes" id="UP001180481"/>
    </source>
</evidence>
<feature type="domain" description="OmpA-like" evidence="5">
    <location>
        <begin position="41"/>
        <end position="162"/>
    </location>
</feature>
<dbReference type="PROSITE" id="PS51123">
    <property type="entry name" value="OMPA_2"/>
    <property type="match status" value="1"/>
</dbReference>
<reference evidence="6" key="1">
    <citation type="submission" date="2023-09" db="EMBL/GenBank/DDBJ databases">
        <title>Flavobacterium sp. 20NA77.7 isolated from freshwater.</title>
        <authorList>
            <person name="Le V."/>
            <person name="Ko S.-R."/>
            <person name="Ahn C.-Y."/>
            <person name="Oh H.-M."/>
        </authorList>
    </citation>
    <scope>NUCLEOTIDE SEQUENCE</scope>
    <source>
        <strain evidence="6">20NA77.7</strain>
    </source>
</reference>
<protein>
    <submittedName>
        <fullName evidence="6">OmpA family protein</fullName>
    </submittedName>
</protein>
<comment type="subcellular location">
    <subcellularLocation>
        <location evidence="1">Cell outer membrane</location>
    </subcellularLocation>
</comment>
<evidence type="ECO:0000259" key="5">
    <source>
        <dbReference type="PROSITE" id="PS51123"/>
    </source>
</evidence>
<dbReference type="SUPFAM" id="SSF103088">
    <property type="entry name" value="OmpA-like"/>
    <property type="match status" value="1"/>
</dbReference>
<dbReference type="PANTHER" id="PTHR30329">
    <property type="entry name" value="STATOR ELEMENT OF FLAGELLAR MOTOR COMPLEX"/>
    <property type="match status" value="1"/>
</dbReference>
<evidence type="ECO:0000256" key="2">
    <source>
        <dbReference type="ARBA" id="ARBA00023136"/>
    </source>
</evidence>
<keyword evidence="2 4" id="KW-0472">Membrane</keyword>
<dbReference type="InterPro" id="IPR036737">
    <property type="entry name" value="OmpA-like_sf"/>
</dbReference>
<dbReference type="EMBL" id="CP133721">
    <property type="protein sequence ID" value="WMW78283.1"/>
    <property type="molecule type" value="Genomic_DNA"/>
</dbReference>
<evidence type="ECO:0000256" key="4">
    <source>
        <dbReference type="PROSITE-ProRule" id="PRU00473"/>
    </source>
</evidence>
<dbReference type="PANTHER" id="PTHR30329:SF21">
    <property type="entry name" value="LIPOPROTEIN YIAD-RELATED"/>
    <property type="match status" value="1"/>
</dbReference>
<accession>A0ABY9RBS9</accession>
<dbReference type="Pfam" id="PF00691">
    <property type="entry name" value="OmpA"/>
    <property type="match status" value="1"/>
</dbReference>
<dbReference type="Gene3D" id="3.30.1330.60">
    <property type="entry name" value="OmpA-like domain"/>
    <property type="match status" value="1"/>
</dbReference>
<dbReference type="Proteomes" id="UP001180481">
    <property type="component" value="Chromosome"/>
</dbReference>
<evidence type="ECO:0000256" key="1">
    <source>
        <dbReference type="ARBA" id="ARBA00004442"/>
    </source>
</evidence>
<proteinExistence type="predicted"/>
<gene>
    <name evidence="6" type="ORF">RF683_02230</name>
</gene>
<dbReference type="RefSeq" id="WP_309532599.1">
    <property type="nucleotide sequence ID" value="NZ_CP133721.1"/>
</dbReference>
<evidence type="ECO:0000256" key="3">
    <source>
        <dbReference type="ARBA" id="ARBA00023237"/>
    </source>
</evidence>
<evidence type="ECO:0000313" key="6">
    <source>
        <dbReference type="EMBL" id="WMW78283.1"/>
    </source>
</evidence>
<keyword evidence="7" id="KW-1185">Reference proteome</keyword>
<organism evidence="6 7">
    <name type="scientific">Flavobacterium nakdongensis</name>
    <dbReference type="NCBI Taxonomy" id="3073563"/>
    <lineage>
        <taxon>Bacteria</taxon>
        <taxon>Pseudomonadati</taxon>
        <taxon>Bacteroidota</taxon>
        <taxon>Flavobacteriia</taxon>
        <taxon>Flavobacteriales</taxon>
        <taxon>Flavobacteriaceae</taxon>
        <taxon>Flavobacterium</taxon>
    </lineage>
</organism>
<keyword evidence="3" id="KW-0998">Cell outer membrane</keyword>
<dbReference type="InterPro" id="IPR050330">
    <property type="entry name" value="Bact_OuterMem_StrucFunc"/>
</dbReference>
<name>A0ABY9RBS9_9FLAO</name>
<dbReference type="InterPro" id="IPR006664">
    <property type="entry name" value="OMP_bac"/>
</dbReference>
<dbReference type="InterPro" id="IPR006665">
    <property type="entry name" value="OmpA-like"/>
</dbReference>
<sequence>MRNFFIVSVAFISFFSFGFENYSSSSCTIHLKSGSFTKGTKDINSIFTFKAVYFDKDSYELREEAKAELQKVLEVMKANPSIKIEVRSHTDSRNSEEESMKLSIQRSYVIVNWLVANGIEANRLIARGFGKSQLINTCTDSVPCSEEQHQENRRSEFVISEI</sequence>
<dbReference type="PRINTS" id="PR01021">
    <property type="entry name" value="OMPADOMAIN"/>
</dbReference>
<dbReference type="CDD" id="cd07185">
    <property type="entry name" value="OmpA_C-like"/>
    <property type="match status" value="1"/>
</dbReference>